<feature type="transmembrane region" description="Helical" evidence="6">
    <location>
        <begin position="300"/>
        <end position="323"/>
    </location>
</feature>
<comment type="subcellular location">
    <subcellularLocation>
        <location evidence="1">Cell membrane</location>
        <topology evidence="1">Multi-pass membrane protein</topology>
    </subcellularLocation>
</comment>
<feature type="transmembrane region" description="Helical" evidence="6">
    <location>
        <begin position="133"/>
        <end position="158"/>
    </location>
</feature>
<evidence type="ECO:0000256" key="1">
    <source>
        <dbReference type="ARBA" id="ARBA00004651"/>
    </source>
</evidence>
<proteinExistence type="predicted"/>
<dbReference type="PANTHER" id="PTHR23506">
    <property type="entry name" value="GH10249P"/>
    <property type="match status" value="1"/>
</dbReference>
<dbReference type="Pfam" id="PF07690">
    <property type="entry name" value="MFS_1"/>
    <property type="match status" value="1"/>
</dbReference>
<dbReference type="RefSeq" id="WP_338787829.1">
    <property type="nucleotide sequence ID" value="NZ_CP147403.1"/>
</dbReference>
<evidence type="ECO:0000256" key="5">
    <source>
        <dbReference type="ARBA" id="ARBA00023136"/>
    </source>
</evidence>
<keyword evidence="5 6" id="KW-0472">Membrane</keyword>
<gene>
    <name evidence="8" type="ORF">WCV66_02320</name>
</gene>
<feature type="transmembrane region" description="Helical" evidence="6">
    <location>
        <begin position="212"/>
        <end position="233"/>
    </location>
</feature>
<feature type="domain" description="Major facilitator superfamily (MFS) profile" evidence="7">
    <location>
        <begin position="1"/>
        <end position="388"/>
    </location>
</feature>
<reference evidence="8 9" key="1">
    <citation type="submission" date="2024-02" db="EMBL/GenBank/DDBJ databases">
        <title>Seven novel Bacillus-like species.</title>
        <authorList>
            <person name="Liu G."/>
        </authorList>
    </citation>
    <scope>NUCLEOTIDE SEQUENCE [LARGE SCALE GENOMIC DNA]</scope>
    <source>
        <strain evidence="8 9">FJAT-53654</strain>
    </source>
</reference>
<dbReference type="SUPFAM" id="SSF103473">
    <property type="entry name" value="MFS general substrate transporter"/>
    <property type="match status" value="1"/>
</dbReference>
<evidence type="ECO:0000256" key="6">
    <source>
        <dbReference type="SAM" id="Phobius"/>
    </source>
</evidence>
<feature type="transmembrane region" description="Helical" evidence="6">
    <location>
        <begin position="362"/>
        <end position="383"/>
    </location>
</feature>
<dbReference type="Proteomes" id="UP001368328">
    <property type="component" value="Chromosome"/>
</dbReference>
<name>A0ABZ2MV08_9BACI</name>
<evidence type="ECO:0000256" key="4">
    <source>
        <dbReference type="ARBA" id="ARBA00022989"/>
    </source>
</evidence>
<dbReference type="EMBL" id="CP147403">
    <property type="protein sequence ID" value="WXB89140.1"/>
    <property type="molecule type" value="Genomic_DNA"/>
</dbReference>
<dbReference type="InterPro" id="IPR050930">
    <property type="entry name" value="MFS_Vesicular_Transporter"/>
</dbReference>
<keyword evidence="3 6" id="KW-0812">Transmembrane</keyword>
<evidence type="ECO:0000259" key="7">
    <source>
        <dbReference type="PROSITE" id="PS50850"/>
    </source>
</evidence>
<feature type="transmembrane region" description="Helical" evidence="6">
    <location>
        <begin position="42"/>
        <end position="63"/>
    </location>
</feature>
<dbReference type="InterPro" id="IPR001958">
    <property type="entry name" value="Tet-R_TetA/multi-R_MdtG-like"/>
</dbReference>
<evidence type="ECO:0000256" key="3">
    <source>
        <dbReference type="ARBA" id="ARBA00022692"/>
    </source>
</evidence>
<feature type="transmembrane region" description="Helical" evidence="6">
    <location>
        <begin position="245"/>
        <end position="264"/>
    </location>
</feature>
<sequence length="399" mass="43981">MSSLYSVKDKYIFLIVSFALWFSHFIYLPILTPYIETMGGKYIFIGIVLSSYGLMQFLFRLPIGIYSDLFRLRRPFIVAGMLISTTSCLVFALTDSLGWVLIARSLAGIAAATWVVFTVLYSSYFVDREVHRAMSSISFVVVLAAQLIGMSLSGFIVNEWGWRAPFWVGGITSVMAAILSLFIYENKEVNASVPVKVKDLTSVIKEPMLIKVSLLSILAHSIIFTTMFGFIPAYALKIGLHASDISLIVFSFMIPHAIATLFMGKVIVPLLGKWKSLNIAFLASAFFTLITPFMESKGLLMIIQGFNGFSLGILFPLLLGLAIESISHEKRATAMGVYQALYALGMFSGPFIAGVLNSGFGITTGFYFTGILGLIASILIITWSRKEAITLKEHRSISS</sequence>
<feature type="transmembrane region" description="Helical" evidence="6">
    <location>
        <begin position="276"/>
        <end position="294"/>
    </location>
</feature>
<evidence type="ECO:0000313" key="9">
    <source>
        <dbReference type="Proteomes" id="UP001368328"/>
    </source>
</evidence>
<accession>A0ABZ2MV08</accession>
<dbReference type="PRINTS" id="PR01035">
    <property type="entry name" value="TCRTETA"/>
</dbReference>
<feature type="transmembrane region" description="Helical" evidence="6">
    <location>
        <begin position="335"/>
        <end position="356"/>
    </location>
</feature>
<feature type="transmembrane region" description="Helical" evidence="6">
    <location>
        <begin position="99"/>
        <end position="121"/>
    </location>
</feature>
<evidence type="ECO:0000256" key="2">
    <source>
        <dbReference type="ARBA" id="ARBA00022448"/>
    </source>
</evidence>
<feature type="transmembrane region" description="Helical" evidence="6">
    <location>
        <begin position="164"/>
        <end position="184"/>
    </location>
</feature>
<dbReference type="PANTHER" id="PTHR23506:SF23">
    <property type="entry name" value="GH10249P"/>
    <property type="match status" value="1"/>
</dbReference>
<dbReference type="InterPro" id="IPR020846">
    <property type="entry name" value="MFS_dom"/>
</dbReference>
<organism evidence="8 9">
    <name type="scientific">Metabacillus rhizosphaerae</name>
    <dbReference type="NCBI Taxonomy" id="3117747"/>
    <lineage>
        <taxon>Bacteria</taxon>
        <taxon>Bacillati</taxon>
        <taxon>Bacillota</taxon>
        <taxon>Bacilli</taxon>
        <taxon>Bacillales</taxon>
        <taxon>Bacillaceae</taxon>
        <taxon>Metabacillus</taxon>
    </lineage>
</organism>
<dbReference type="InterPro" id="IPR036259">
    <property type="entry name" value="MFS_trans_sf"/>
</dbReference>
<feature type="transmembrane region" description="Helical" evidence="6">
    <location>
        <begin position="75"/>
        <end position="93"/>
    </location>
</feature>
<dbReference type="PROSITE" id="PS50850">
    <property type="entry name" value="MFS"/>
    <property type="match status" value="1"/>
</dbReference>
<keyword evidence="9" id="KW-1185">Reference proteome</keyword>
<keyword evidence="2" id="KW-0813">Transport</keyword>
<feature type="transmembrane region" description="Helical" evidence="6">
    <location>
        <begin position="12"/>
        <end position="30"/>
    </location>
</feature>
<protein>
    <submittedName>
        <fullName evidence="8">MFS transporter</fullName>
    </submittedName>
</protein>
<dbReference type="Gene3D" id="1.20.1250.20">
    <property type="entry name" value="MFS general substrate transporter like domains"/>
    <property type="match status" value="1"/>
</dbReference>
<dbReference type="InterPro" id="IPR011701">
    <property type="entry name" value="MFS"/>
</dbReference>
<keyword evidence="4 6" id="KW-1133">Transmembrane helix</keyword>
<evidence type="ECO:0000313" key="8">
    <source>
        <dbReference type="EMBL" id="WXB89140.1"/>
    </source>
</evidence>